<feature type="signal peptide" evidence="1">
    <location>
        <begin position="1"/>
        <end position="20"/>
    </location>
</feature>
<dbReference type="SUPFAM" id="SSF53300">
    <property type="entry name" value="vWA-like"/>
    <property type="match status" value="1"/>
</dbReference>
<dbReference type="OrthoDB" id="9792179at2"/>
<dbReference type="Pfam" id="PF06707">
    <property type="entry name" value="DUF1194"/>
    <property type="match status" value="1"/>
</dbReference>
<evidence type="ECO:0000256" key="1">
    <source>
        <dbReference type="SAM" id="SignalP"/>
    </source>
</evidence>
<dbReference type="Proteomes" id="UP000309450">
    <property type="component" value="Unassembled WGS sequence"/>
</dbReference>
<keyword evidence="3" id="KW-1185">Reference proteome</keyword>
<protein>
    <submittedName>
        <fullName evidence="2">DUF1194 domain-containing protein</fullName>
    </submittedName>
</protein>
<comment type="caution">
    <text evidence="2">The sequence shown here is derived from an EMBL/GenBank/DDBJ whole genome shotgun (WGS) entry which is preliminary data.</text>
</comment>
<dbReference type="InterPro" id="IPR036465">
    <property type="entry name" value="vWFA_dom_sf"/>
</dbReference>
<organism evidence="2 3">
    <name type="scientific">Aliigemmobacter aestuarii</name>
    <dbReference type="NCBI Taxonomy" id="1445661"/>
    <lineage>
        <taxon>Bacteria</taxon>
        <taxon>Pseudomonadati</taxon>
        <taxon>Pseudomonadota</taxon>
        <taxon>Alphaproteobacteria</taxon>
        <taxon>Rhodobacterales</taxon>
        <taxon>Paracoccaceae</taxon>
        <taxon>Aliigemmobacter</taxon>
    </lineage>
</organism>
<proteinExistence type="predicted"/>
<gene>
    <name evidence="2" type="ORF">E7811_15245</name>
</gene>
<evidence type="ECO:0000313" key="2">
    <source>
        <dbReference type="EMBL" id="THD82400.1"/>
    </source>
</evidence>
<reference evidence="2 3" key="1">
    <citation type="submission" date="2019-04" db="EMBL/GenBank/DDBJ databases">
        <title>Draft genome sequence of Gemmobacter aestuarii sp. nov.</title>
        <authorList>
            <person name="Hameed A."/>
            <person name="Lin S.-Y."/>
            <person name="Shahina M."/>
            <person name="Lai W.-A."/>
            <person name="Young C.-C."/>
        </authorList>
    </citation>
    <scope>NUCLEOTIDE SEQUENCE [LARGE SCALE GENOMIC DNA]</scope>
    <source>
        <strain evidence="2 3">CC-PW-75</strain>
    </source>
</reference>
<dbReference type="InterPro" id="IPR010607">
    <property type="entry name" value="DUF1194"/>
</dbReference>
<feature type="chain" id="PRO_5020707800" evidence="1">
    <location>
        <begin position="21"/>
        <end position="219"/>
    </location>
</feature>
<dbReference type="AlphaFoldDB" id="A0A4S3MLE4"/>
<accession>A0A4S3MLE4</accession>
<keyword evidence="1" id="KW-0732">Signal</keyword>
<sequence>MMRALVTGLCLMLPALDAKACETALLLAIDVSGSIDAGEYALQVQGLAAALEDPEVAEILQRGQVALSVVQWSGTGLQSLVVPWRRMRTPADVAGFATTARSLPRAFDGSDTAVGEAVGFATAQFAQVPDCRRHVIDISGDGPENAGFTIGQTRAQAIRQGIEINAIAIEDMGVTTPIAAFYRKWVISPKGFVIVARGLEDYPRAIREKLIRELSKPVG</sequence>
<evidence type="ECO:0000313" key="3">
    <source>
        <dbReference type="Proteomes" id="UP000309450"/>
    </source>
</evidence>
<dbReference type="EMBL" id="SSND01000004">
    <property type="protein sequence ID" value="THD82400.1"/>
    <property type="molecule type" value="Genomic_DNA"/>
</dbReference>
<name>A0A4S3MLE4_9RHOB</name>
<dbReference type="Gene3D" id="3.40.50.410">
    <property type="entry name" value="von Willebrand factor, type A domain"/>
    <property type="match status" value="1"/>
</dbReference>
<dbReference type="RefSeq" id="WP_136395508.1">
    <property type="nucleotide sequence ID" value="NZ_SSND01000004.1"/>
</dbReference>